<keyword evidence="1" id="KW-0560">Oxidoreductase</keyword>
<evidence type="ECO:0000313" key="4">
    <source>
        <dbReference type="EMBL" id="PZG02084.1"/>
    </source>
</evidence>
<dbReference type="OrthoDB" id="9812981at2"/>
<dbReference type="EMBL" id="POUB01000014">
    <property type="protein sequence ID" value="PZG02084.1"/>
    <property type="molecule type" value="Genomic_DNA"/>
</dbReference>
<evidence type="ECO:0000313" key="5">
    <source>
        <dbReference type="Proteomes" id="UP000248749"/>
    </source>
</evidence>
<accession>A0A2W2EB57</accession>
<dbReference type="PANTHER" id="PTHR43818">
    <property type="entry name" value="BCDNA.GH03377"/>
    <property type="match status" value="1"/>
</dbReference>
<gene>
    <name evidence="4" type="ORF">C1I99_04100</name>
</gene>
<protein>
    <submittedName>
        <fullName evidence="4">Uncharacterized protein</fullName>
    </submittedName>
</protein>
<evidence type="ECO:0000259" key="2">
    <source>
        <dbReference type="Pfam" id="PF01408"/>
    </source>
</evidence>
<dbReference type="GO" id="GO:0016491">
    <property type="term" value="F:oxidoreductase activity"/>
    <property type="evidence" value="ECO:0007669"/>
    <property type="project" value="UniProtKB-KW"/>
</dbReference>
<dbReference type="Pfam" id="PF01408">
    <property type="entry name" value="GFO_IDH_MocA"/>
    <property type="match status" value="1"/>
</dbReference>
<dbReference type="PANTHER" id="PTHR43818:SF11">
    <property type="entry name" value="BCDNA.GH03377"/>
    <property type="match status" value="1"/>
</dbReference>
<evidence type="ECO:0000256" key="1">
    <source>
        <dbReference type="ARBA" id="ARBA00023002"/>
    </source>
</evidence>
<name>A0A2W2EB57_9ACTN</name>
<dbReference type="SUPFAM" id="SSF55347">
    <property type="entry name" value="Glyceraldehyde-3-phosphate dehydrogenase-like, C-terminal domain"/>
    <property type="match status" value="1"/>
</dbReference>
<feature type="domain" description="Gfo/Idh/MocA-like oxidoreductase N-terminal" evidence="2">
    <location>
        <begin position="11"/>
        <end position="130"/>
    </location>
</feature>
<reference evidence="4 5" key="1">
    <citation type="submission" date="2018-01" db="EMBL/GenBank/DDBJ databases">
        <title>Draft genome sequence of Salinispora sp. 13K206.</title>
        <authorList>
            <person name="Sahin N."/>
            <person name="Saygin H."/>
            <person name="Ay H."/>
        </authorList>
    </citation>
    <scope>NUCLEOTIDE SEQUENCE [LARGE SCALE GENOMIC DNA]</scope>
    <source>
        <strain evidence="4 5">13K206</strain>
    </source>
</reference>
<dbReference type="Pfam" id="PF22725">
    <property type="entry name" value="GFO_IDH_MocA_C3"/>
    <property type="match status" value="1"/>
</dbReference>
<organism evidence="4 5">
    <name type="scientific">Micromonospora deserti</name>
    <dbReference type="NCBI Taxonomy" id="2070366"/>
    <lineage>
        <taxon>Bacteria</taxon>
        <taxon>Bacillati</taxon>
        <taxon>Actinomycetota</taxon>
        <taxon>Actinomycetes</taxon>
        <taxon>Micromonosporales</taxon>
        <taxon>Micromonosporaceae</taxon>
        <taxon>Micromonospora</taxon>
    </lineage>
</organism>
<dbReference type="InterPro" id="IPR050463">
    <property type="entry name" value="Gfo/Idh/MocA_oxidrdct_glycsds"/>
</dbReference>
<keyword evidence="5" id="KW-1185">Reference proteome</keyword>
<feature type="domain" description="GFO/IDH/MocA-like oxidoreductase" evidence="3">
    <location>
        <begin position="141"/>
        <end position="269"/>
    </location>
</feature>
<dbReference type="Proteomes" id="UP000248749">
    <property type="component" value="Unassembled WGS sequence"/>
</dbReference>
<evidence type="ECO:0000259" key="3">
    <source>
        <dbReference type="Pfam" id="PF22725"/>
    </source>
</evidence>
<dbReference type="Gene3D" id="3.30.360.10">
    <property type="entry name" value="Dihydrodipicolinate Reductase, domain 2"/>
    <property type="match status" value="1"/>
</dbReference>
<dbReference type="GO" id="GO:0000166">
    <property type="term" value="F:nucleotide binding"/>
    <property type="evidence" value="ECO:0007669"/>
    <property type="project" value="InterPro"/>
</dbReference>
<sequence>MTPGRADQPSVVLVGAHGYGRGHLDRLARLHAAGRLRLVGVADPQPLDAGQRSLAGAAVHHRDAAALIAAVEPDLVVLATPVHTHVDLALLALRAGAHVLLEKPPTPTLDGLTRLLAAERDTGRECQVGFQAFGSGAVGELTRQIRTGVLGRVHRIGVTGLWWRDDGYWSRSAWAGRRWLHGRPVNDGALTNPFAHAVALALRLDGSGGDQPIGQIELDTYRTRAVEAHDTASARVRTARGTPVTIAVTLCAEQPVEPVIEVFGSAGTAVLHYTEDRLRTPAGESVHPRTDLLENLLDHLADPGVPLLVPLPHTLAFTQVAEAVHRSPAPVEVAQRSLADLPALTRQAARTGRLYRELGAGWARAAGFRWTPPPHPPTG</sequence>
<proteinExistence type="predicted"/>
<comment type="caution">
    <text evidence="4">The sequence shown here is derived from an EMBL/GenBank/DDBJ whole genome shotgun (WGS) entry which is preliminary data.</text>
</comment>
<dbReference type="InterPro" id="IPR036291">
    <property type="entry name" value="NAD(P)-bd_dom_sf"/>
</dbReference>
<dbReference type="Gene3D" id="3.40.50.720">
    <property type="entry name" value="NAD(P)-binding Rossmann-like Domain"/>
    <property type="match status" value="1"/>
</dbReference>
<dbReference type="InterPro" id="IPR000683">
    <property type="entry name" value="Gfo/Idh/MocA-like_OxRdtase_N"/>
</dbReference>
<dbReference type="SUPFAM" id="SSF51735">
    <property type="entry name" value="NAD(P)-binding Rossmann-fold domains"/>
    <property type="match status" value="1"/>
</dbReference>
<dbReference type="AlphaFoldDB" id="A0A2W2EB57"/>
<dbReference type="InterPro" id="IPR055170">
    <property type="entry name" value="GFO_IDH_MocA-like_dom"/>
</dbReference>
<dbReference type="RefSeq" id="WP_111132802.1">
    <property type="nucleotide sequence ID" value="NZ_POUB01000014.1"/>
</dbReference>